<evidence type="ECO:0000313" key="1">
    <source>
        <dbReference type="EMBL" id="RUO24950.1"/>
    </source>
</evidence>
<sequence>MWSHSEFVFGLRLGEMRGYTGHTMVNDLNLIHMGGRTYNPVLGRFMQADPFIQAGANLQNYNRYSYVLNNPMSYTDPSGYLFNRLNKALGDFAPFVAIVIMAMPFGQSLGGAMLKGFLSGGVATGSLRGAMVGGLTIGIGFEFQGLRGTSAVLARGGLGGVMNVVQGGKFGHGVLSSSAGGVTNS</sequence>
<proteinExistence type="predicted"/>
<accession>A0A432W5A5</accession>
<dbReference type="AlphaFoldDB" id="A0A432W5A5"/>
<reference evidence="1 2" key="1">
    <citation type="journal article" date="2011" name="Front. Microbiol.">
        <title>Genomic signatures of strain selection and enhancement in Bacillus atrophaeus var. globigii, a historical biowarfare simulant.</title>
        <authorList>
            <person name="Gibbons H.S."/>
            <person name="Broomall S.M."/>
            <person name="McNew L.A."/>
            <person name="Daligault H."/>
            <person name="Chapman C."/>
            <person name="Bruce D."/>
            <person name="Karavis M."/>
            <person name="Krepps M."/>
            <person name="McGregor P.A."/>
            <person name="Hong C."/>
            <person name="Park K.H."/>
            <person name="Akmal A."/>
            <person name="Feldman A."/>
            <person name="Lin J.S."/>
            <person name="Chang W.E."/>
            <person name="Higgs B.W."/>
            <person name="Demirev P."/>
            <person name="Lindquist J."/>
            <person name="Liem A."/>
            <person name="Fochler E."/>
            <person name="Read T.D."/>
            <person name="Tapia R."/>
            <person name="Johnson S."/>
            <person name="Bishop-Lilly K.A."/>
            <person name="Detter C."/>
            <person name="Han C."/>
            <person name="Sozhamannan S."/>
            <person name="Rosenzweig C.N."/>
            <person name="Skowronski E.W."/>
        </authorList>
    </citation>
    <scope>NUCLEOTIDE SEQUENCE [LARGE SCALE GENOMIC DNA]</scope>
    <source>
        <strain evidence="1 2">GYP-17</strain>
    </source>
</reference>
<feature type="non-terminal residue" evidence="1">
    <location>
        <position position="185"/>
    </location>
</feature>
<organism evidence="1 2">
    <name type="scientific">Aliidiomarina sanyensis</name>
    <dbReference type="NCBI Taxonomy" id="1249555"/>
    <lineage>
        <taxon>Bacteria</taxon>
        <taxon>Pseudomonadati</taxon>
        <taxon>Pseudomonadota</taxon>
        <taxon>Gammaproteobacteria</taxon>
        <taxon>Alteromonadales</taxon>
        <taxon>Idiomarinaceae</taxon>
        <taxon>Aliidiomarina</taxon>
    </lineage>
</organism>
<name>A0A432W5A5_9GAMM</name>
<dbReference type="RefSeq" id="WP_241971797.1">
    <property type="nucleotide sequence ID" value="NZ_PIPM01000027.1"/>
</dbReference>
<dbReference type="InterPro" id="IPR022385">
    <property type="entry name" value="Rhs_assc_core"/>
</dbReference>
<comment type="caution">
    <text evidence="1">The sequence shown here is derived from an EMBL/GenBank/DDBJ whole genome shotgun (WGS) entry which is preliminary data.</text>
</comment>
<gene>
    <name evidence="1" type="ORF">CWE11_11870</name>
</gene>
<dbReference type="EMBL" id="PIPM01000027">
    <property type="protein sequence ID" value="RUO24950.1"/>
    <property type="molecule type" value="Genomic_DNA"/>
</dbReference>
<dbReference type="NCBIfam" id="TIGR03696">
    <property type="entry name" value="Rhs_assc_core"/>
    <property type="match status" value="1"/>
</dbReference>
<evidence type="ECO:0008006" key="3">
    <source>
        <dbReference type="Google" id="ProtNLM"/>
    </source>
</evidence>
<protein>
    <recommendedName>
        <fullName evidence="3">RHS repeat-associated core domain-containing protein</fullName>
    </recommendedName>
</protein>
<dbReference type="Gene3D" id="2.180.10.10">
    <property type="entry name" value="RHS repeat-associated core"/>
    <property type="match status" value="1"/>
</dbReference>
<dbReference type="Proteomes" id="UP000288405">
    <property type="component" value="Unassembled WGS sequence"/>
</dbReference>
<keyword evidence="2" id="KW-1185">Reference proteome</keyword>
<evidence type="ECO:0000313" key="2">
    <source>
        <dbReference type="Proteomes" id="UP000288405"/>
    </source>
</evidence>